<accession>A0AAV7MS10</accession>
<organism evidence="2 3">
    <name type="scientific">Pleurodeles waltl</name>
    <name type="common">Iberian ribbed newt</name>
    <dbReference type="NCBI Taxonomy" id="8319"/>
    <lineage>
        <taxon>Eukaryota</taxon>
        <taxon>Metazoa</taxon>
        <taxon>Chordata</taxon>
        <taxon>Craniata</taxon>
        <taxon>Vertebrata</taxon>
        <taxon>Euteleostomi</taxon>
        <taxon>Amphibia</taxon>
        <taxon>Batrachia</taxon>
        <taxon>Caudata</taxon>
        <taxon>Salamandroidea</taxon>
        <taxon>Salamandridae</taxon>
        <taxon>Pleurodelinae</taxon>
        <taxon>Pleurodeles</taxon>
    </lineage>
</organism>
<dbReference type="AlphaFoldDB" id="A0AAV7MS10"/>
<evidence type="ECO:0000313" key="3">
    <source>
        <dbReference type="Proteomes" id="UP001066276"/>
    </source>
</evidence>
<proteinExistence type="predicted"/>
<dbReference type="Proteomes" id="UP001066276">
    <property type="component" value="Chromosome 9"/>
</dbReference>
<dbReference type="EMBL" id="JANPWB010000013">
    <property type="protein sequence ID" value="KAJ1105137.1"/>
    <property type="molecule type" value="Genomic_DNA"/>
</dbReference>
<reference evidence="2" key="1">
    <citation type="journal article" date="2022" name="bioRxiv">
        <title>Sequencing and chromosome-scale assembly of the giantPleurodeles waltlgenome.</title>
        <authorList>
            <person name="Brown T."/>
            <person name="Elewa A."/>
            <person name="Iarovenko S."/>
            <person name="Subramanian E."/>
            <person name="Araus A.J."/>
            <person name="Petzold A."/>
            <person name="Susuki M."/>
            <person name="Suzuki K.-i.T."/>
            <person name="Hayashi T."/>
            <person name="Toyoda A."/>
            <person name="Oliveira C."/>
            <person name="Osipova E."/>
            <person name="Leigh N.D."/>
            <person name="Simon A."/>
            <person name="Yun M.H."/>
        </authorList>
    </citation>
    <scope>NUCLEOTIDE SEQUENCE</scope>
    <source>
        <strain evidence="2">20211129_DDA</strain>
        <tissue evidence="2">Liver</tissue>
    </source>
</reference>
<evidence type="ECO:0000313" key="2">
    <source>
        <dbReference type="EMBL" id="KAJ1105137.1"/>
    </source>
</evidence>
<name>A0AAV7MS10_PLEWA</name>
<feature type="compositionally biased region" description="Polar residues" evidence="1">
    <location>
        <begin position="1"/>
        <end position="12"/>
    </location>
</feature>
<protein>
    <submittedName>
        <fullName evidence="2">Uncharacterized protein</fullName>
    </submittedName>
</protein>
<feature type="region of interest" description="Disordered" evidence="1">
    <location>
        <begin position="1"/>
        <end position="37"/>
    </location>
</feature>
<feature type="region of interest" description="Disordered" evidence="1">
    <location>
        <begin position="58"/>
        <end position="77"/>
    </location>
</feature>
<gene>
    <name evidence="2" type="ORF">NDU88_002545</name>
</gene>
<sequence length="77" mass="8020">METGPSVNQQQPVGVLSLPRVGPGQWADAAEERRPDADQPWFDSLAAAGCPEALLPTSLGGPCGGAGREPIENLLLR</sequence>
<comment type="caution">
    <text evidence="2">The sequence shown here is derived from an EMBL/GenBank/DDBJ whole genome shotgun (WGS) entry which is preliminary data.</text>
</comment>
<keyword evidence="3" id="KW-1185">Reference proteome</keyword>
<evidence type="ECO:0000256" key="1">
    <source>
        <dbReference type="SAM" id="MobiDB-lite"/>
    </source>
</evidence>